<accession>A0A0B6YUF9</accession>
<dbReference type="PRINTS" id="PR00449">
    <property type="entry name" value="RASTRNSFRMNG"/>
</dbReference>
<evidence type="ECO:0000256" key="2">
    <source>
        <dbReference type="ARBA" id="ARBA00023134"/>
    </source>
</evidence>
<protein>
    <submittedName>
        <fullName evidence="3">Uncharacterized protein</fullName>
    </submittedName>
</protein>
<name>A0A0B6YUF9_9EUPU</name>
<keyword evidence="1" id="KW-0547">Nucleotide-binding</keyword>
<dbReference type="EMBL" id="HACG01012255">
    <property type="protein sequence ID" value="CEK59120.1"/>
    <property type="molecule type" value="Transcribed_RNA"/>
</dbReference>
<evidence type="ECO:0000313" key="3">
    <source>
        <dbReference type="EMBL" id="CEK59120.1"/>
    </source>
</evidence>
<sequence>NVHMEVTSAYTLRDAVEKAVLDIKVSILGDASVGKTSIASNFHDKPLDSDPKATICFELSSKLVTYPSGDQVRYTTYDTAGQERFRAIMSNFVRNMDAVVIVYDVTNWVLYLYIRKQT</sequence>
<dbReference type="PANTHER" id="PTHR47977">
    <property type="entry name" value="RAS-RELATED PROTEIN RAB"/>
    <property type="match status" value="1"/>
</dbReference>
<feature type="non-terminal residue" evidence="3">
    <location>
        <position position="118"/>
    </location>
</feature>
<dbReference type="InterPro" id="IPR050227">
    <property type="entry name" value="Rab"/>
</dbReference>
<dbReference type="GO" id="GO:0003924">
    <property type="term" value="F:GTPase activity"/>
    <property type="evidence" value="ECO:0007669"/>
    <property type="project" value="InterPro"/>
</dbReference>
<reference evidence="3" key="1">
    <citation type="submission" date="2014-12" db="EMBL/GenBank/DDBJ databases">
        <title>Insight into the proteome of Arion vulgaris.</title>
        <authorList>
            <person name="Aradska J."/>
            <person name="Bulat T."/>
            <person name="Smidak R."/>
            <person name="Sarate P."/>
            <person name="Gangsoo J."/>
            <person name="Sialana F."/>
            <person name="Bilban M."/>
            <person name="Lubec G."/>
        </authorList>
    </citation>
    <scope>NUCLEOTIDE SEQUENCE</scope>
    <source>
        <tissue evidence="3">Skin</tissue>
    </source>
</reference>
<dbReference type="GO" id="GO:0005525">
    <property type="term" value="F:GTP binding"/>
    <property type="evidence" value="ECO:0007669"/>
    <property type="project" value="UniProtKB-KW"/>
</dbReference>
<dbReference type="InterPro" id="IPR001806">
    <property type="entry name" value="Small_GTPase"/>
</dbReference>
<evidence type="ECO:0000256" key="1">
    <source>
        <dbReference type="ARBA" id="ARBA00022741"/>
    </source>
</evidence>
<dbReference type="Pfam" id="PF00071">
    <property type="entry name" value="Ras"/>
    <property type="match status" value="1"/>
</dbReference>
<feature type="non-terminal residue" evidence="3">
    <location>
        <position position="1"/>
    </location>
</feature>
<dbReference type="SUPFAM" id="SSF52540">
    <property type="entry name" value="P-loop containing nucleoside triphosphate hydrolases"/>
    <property type="match status" value="1"/>
</dbReference>
<gene>
    <name evidence="3" type="primary">ORF35230</name>
</gene>
<organism evidence="3">
    <name type="scientific">Arion vulgaris</name>
    <dbReference type="NCBI Taxonomy" id="1028688"/>
    <lineage>
        <taxon>Eukaryota</taxon>
        <taxon>Metazoa</taxon>
        <taxon>Spiralia</taxon>
        <taxon>Lophotrochozoa</taxon>
        <taxon>Mollusca</taxon>
        <taxon>Gastropoda</taxon>
        <taxon>Heterobranchia</taxon>
        <taxon>Euthyneura</taxon>
        <taxon>Panpulmonata</taxon>
        <taxon>Eupulmonata</taxon>
        <taxon>Stylommatophora</taxon>
        <taxon>Helicina</taxon>
        <taxon>Arionoidea</taxon>
        <taxon>Arionidae</taxon>
        <taxon>Arion</taxon>
    </lineage>
</organism>
<dbReference type="PROSITE" id="PS51419">
    <property type="entry name" value="RAB"/>
    <property type="match status" value="1"/>
</dbReference>
<keyword evidence="2" id="KW-0342">GTP-binding</keyword>
<dbReference type="SMART" id="SM00175">
    <property type="entry name" value="RAB"/>
    <property type="match status" value="1"/>
</dbReference>
<dbReference type="AlphaFoldDB" id="A0A0B6YUF9"/>
<dbReference type="Gene3D" id="3.40.50.300">
    <property type="entry name" value="P-loop containing nucleotide triphosphate hydrolases"/>
    <property type="match status" value="1"/>
</dbReference>
<dbReference type="InterPro" id="IPR027417">
    <property type="entry name" value="P-loop_NTPase"/>
</dbReference>
<proteinExistence type="predicted"/>